<reference evidence="1" key="1">
    <citation type="journal article" date="2014" name="Front. Microbiol.">
        <title>High frequency of phylogenetically diverse reductive dehalogenase-homologous genes in deep subseafloor sedimentary metagenomes.</title>
        <authorList>
            <person name="Kawai M."/>
            <person name="Futagami T."/>
            <person name="Toyoda A."/>
            <person name="Takaki Y."/>
            <person name="Nishi S."/>
            <person name="Hori S."/>
            <person name="Arai W."/>
            <person name="Tsubouchi T."/>
            <person name="Morono Y."/>
            <person name="Uchiyama I."/>
            <person name="Ito T."/>
            <person name="Fujiyama A."/>
            <person name="Inagaki F."/>
            <person name="Takami H."/>
        </authorList>
    </citation>
    <scope>NUCLEOTIDE SEQUENCE</scope>
    <source>
        <strain evidence="1">Expedition CK06-06</strain>
    </source>
</reference>
<name>X1Q0D0_9ZZZZ</name>
<organism evidence="1">
    <name type="scientific">marine sediment metagenome</name>
    <dbReference type="NCBI Taxonomy" id="412755"/>
    <lineage>
        <taxon>unclassified sequences</taxon>
        <taxon>metagenomes</taxon>
        <taxon>ecological metagenomes</taxon>
    </lineage>
</organism>
<dbReference type="EMBL" id="BARW01001612">
    <property type="protein sequence ID" value="GAI61668.1"/>
    <property type="molecule type" value="Genomic_DNA"/>
</dbReference>
<dbReference type="AlphaFoldDB" id="X1Q0D0"/>
<protein>
    <submittedName>
        <fullName evidence="1">Uncharacterized protein</fullName>
    </submittedName>
</protein>
<accession>X1Q0D0</accession>
<sequence length="142" mass="15468">MVLQINSLESLLQGIGVEALAGEKLTVMVGDTVRVHLGVDYRGPALDGSIHISWGHQDTWFNEDGNKQDDFPVHFAQSFDWVPYIFACDVLIGGDYGAGYDMYAKIEGVPGPDIFAPTLLNVLDVLGAAEFQAFGITSYEKV</sequence>
<comment type="caution">
    <text evidence="1">The sequence shown here is derived from an EMBL/GenBank/DDBJ whole genome shotgun (WGS) entry which is preliminary data.</text>
</comment>
<proteinExistence type="predicted"/>
<gene>
    <name evidence="1" type="ORF">S12H4_05009</name>
</gene>
<evidence type="ECO:0000313" key="1">
    <source>
        <dbReference type="EMBL" id="GAI61668.1"/>
    </source>
</evidence>